<feature type="signal peptide" evidence="1">
    <location>
        <begin position="1"/>
        <end position="18"/>
    </location>
</feature>
<sequence>MKQFLYIVVFLTGSLLFAQETFTANFDYEVSYEIPNGMKGKDTLTIAFDKTGRYVWTDFKKLFDRFSIMLPQENNLMTKDMVLDVIYDSKTTKVYMNLNSDNFSFFIKMNLTAFLPGRVNPAPFKESFSLLSEKSEDKATLLNKEYPVYKVYPDNLPEEKNKISLVFAEEYPIDNDELLRALFDLMIDDENDGKITTNFPKGVILQLSGSGPQNEVILKAISIKKISRTITINNTLEIKE</sequence>
<proteinExistence type="predicted"/>
<keyword evidence="1" id="KW-0732">Signal</keyword>
<protein>
    <recommendedName>
        <fullName evidence="4">GLPGLI family protein</fullName>
    </recommendedName>
</protein>
<evidence type="ECO:0008006" key="4">
    <source>
        <dbReference type="Google" id="ProtNLM"/>
    </source>
</evidence>
<comment type="caution">
    <text evidence="2">The sequence shown here is derived from an EMBL/GenBank/DDBJ whole genome shotgun (WGS) entry which is preliminary data.</text>
</comment>
<evidence type="ECO:0000313" key="3">
    <source>
        <dbReference type="Proteomes" id="UP000244090"/>
    </source>
</evidence>
<gene>
    <name evidence="2" type="ORF">C8N46_108106</name>
</gene>
<accession>A0A2T6BUS4</accession>
<keyword evidence="3" id="KW-1185">Reference proteome</keyword>
<dbReference type="EMBL" id="QBKT01000008">
    <property type="protein sequence ID" value="PTX59796.1"/>
    <property type="molecule type" value="Genomic_DNA"/>
</dbReference>
<evidence type="ECO:0000313" key="2">
    <source>
        <dbReference type="EMBL" id="PTX59796.1"/>
    </source>
</evidence>
<organism evidence="2 3">
    <name type="scientific">Kordia periserrulae</name>
    <dbReference type="NCBI Taxonomy" id="701523"/>
    <lineage>
        <taxon>Bacteria</taxon>
        <taxon>Pseudomonadati</taxon>
        <taxon>Bacteroidota</taxon>
        <taxon>Flavobacteriia</taxon>
        <taxon>Flavobacteriales</taxon>
        <taxon>Flavobacteriaceae</taxon>
        <taxon>Kordia</taxon>
    </lineage>
</organism>
<dbReference type="AlphaFoldDB" id="A0A2T6BUS4"/>
<name>A0A2T6BUS4_9FLAO</name>
<dbReference type="RefSeq" id="WP_108115950.1">
    <property type="nucleotide sequence ID" value="NZ_QBKT01000008.1"/>
</dbReference>
<feature type="chain" id="PRO_5015725690" description="GLPGLI family protein" evidence="1">
    <location>
        <begin position="19"/>
        <end position="240"/>
    </location>
</feature>
<evidence type="ECO:0000256" key="1">
    <source>
        <dbReference type="SAM" id="SignalP"/>
    </source>
</evidence>
<dbReference type="Proteomes" id="UP000244090">
    <property type="component" value="Unassembled WGS sequence"/>
</dbReference>
<reference evidence="2 3" key="1">
    <citation type="submission" date="2018-04" db="EMBL/GenBank/DDBJ databases">
        <title>Genomic Encyclopedia of Archaeal and Bacterial Type Strains, Phase II (KMG-II): from individual species to whole genera.</title>
        <authorList>
            <person name="Goeker M."/>
        </authorList>
    </citation>
    <scope>NUCLEOTIDE SEQUENCE [LARGE SCALE GENOMIC DNA]</scope>
    <source>
        <strain evidence="2 3">DSM 25731</strain>
    </source>
</reference>